<keyword evidence="6" id="KW-0997">Cell inner membrane</keyword>
<evidence type="ECO:0000256" key="9">
    <source>
        <dbReference type="ARBA" id="ARBA00022989"/>
    </source>
</evidence>
<feature type="transmembrane region" description="Helical" evidence="13">
    <location>
        <begin position="273"/>
        <end position="297"/>
    </location>
</feature>
<feature type="domain" description="ABC3 transporter permease C-terminal" evidence="14">
    <location>
        <begin position="183"/>
        <end position="302"/>
    </location>
</feature>
<evidence type="ECO:0000259" key="15">
    <source>
        <dbReference type="Pfam" id="PF18075"/>
    </source>
</evidence>
<keyword evidence="17" id="KW-1185">Reference proteome</keyword>
<dbReference type="Pfam" id="PF18075">
    <property type="entry name" value="FtsX_ECD"/>
    <property type="match status" value="1"/>
</dbReference>
<dbReference type="InterPro" id="IPR047590">
    <property type="entry name" value="FtsX_proteobact-type"/>
</dbReference>
<evidence type="ECO:0000256" key="12">
    <source>
        <dbReference type="PIRNR" id="PIRNR003097"/>
    </source>
</evidence>
<evidence type="ECO:0000256" key="10">
    <source>
        <dbReference type="ARBA" id="ARBA00023136"/>
    </source>
</evidence>
<dbReference type="AlphaFoldDB" id="A0A1M6V678"/>
<keyword evidence="9 13" id="KW-1133">Transmembrane helix</keyword>
<dbReference type="PANTHER" id="PTHR47755">
    <property type="entry name" value="CELL DIVISION PROTEIN FTSX"/>
    <property type="match status" value="1"/>
</dbReference>
<evidence type="ECO:0000256" key="7">
    <source>
        <dbReference type="ARBA" id="ARBA00022618"/>
    </source>
</evidence>
<evidence type="ECO:0000259" key="14">
    <source>
        <dbReference type="Pfam" id="PF02687"/>
    </source>
</evidence>
<dbReference type="GO" id="GO:0051301">
    <property type="term" value="P:cell division"/>
    <property type="evidence" value="ECO:0007669"/>
    <property type="project" value="UniProtKB-KW"/>
</dbReference>
<dbReference type="InterPro" id="IPR003838">
    <property type="entry name" value="ABC3_permease_C"/>
</dbReference>
<comment type="function">
    <text evidence="12">Part of the ABC transporter FtsEX involved in asymmetric cellular division facilitating the initiation of sporulation.</text>
</comment>
<dbReference type="PIRSF" id="PIRSF003097">
    <property type="entry name" value="FtsX"/>
    <property type="match status" value="1"/>
</dbReference>
<organism evidence="16 17">
    <name type="scientific">Desulforamulus aeronauticus DSM 10349</name>
    <dbReference type="NCBI Taxonomy" id="1121421"/>
    <lineage>
        <taxon>Bacteria</taxon>
        <taxon>Bacillati</taxon>
        <taxon>Bacillota</taxon>
        <taxon>Clostridia</taxon>
        <taxon>Eubacteriales</taxon>
        <taxon>Peptococcaceae</taxon>
        <taxon>Desulforamulus</taxon>
    </lineage>
</organism>
<evidence type="ECO:0000256" key="8">
    <source>
        <dbReference type="ARBA" id="ARBA00022692"/>
    </source>
</evidence>
<keyword evidence="8 13" id="KW-0812">Transmembrane</keyword>
<feature type="transmembrane region" description="Helical" evidence="13">
    <location>
        <begin position="179"/>
        <end position="206"/>
    </location>
</feature>
<evidence type="ECO:0000313" key="17">
    <source>
        <dbReference type="Proteomes" id="UP000183997"/>
    </source>
</evidence>
<dbReference type="NCBIfam" id="TIGR00439">
    <property type="entry name" value="FtsX_Gneg"/>
    <property type="match status" value="1"/>
</dbReference>
<evidence type="ECO:0000256" key="4">
    <source>
        <dbReference type="ARBA" id="ARBA00021907"/>
    </source>
</evidence>
<gene>
    <name evidence="16" type="ORF">SAMN02745123_03069</name>
</gene>
<dbReference type="PANTHER" id="PTHR47755:SF1">
    <property type="entry name" value="CELL DIVISION PROTEIN FTSX"/>
    <property type="match status" value="1"/>
</dbReference>
<evidence type="ECO:0000256" key="1">
    <source>
        <dbReference type="ARBA" id="ARBA00004429"/>
    </source>
</evidence>
<accession>A0A1M6V678</accession>
<evidence type="ECO:0000313" key="16">
    <source>
        <dbReference type="EMBL" id="SHK76983.1"/>
    </source>
</evidence>
<comment type="similarity">
    <text evidence="2 12">Belongs to the ABC-4 integral membrane protein family. FtsX subfamily.</text>
</comment>
<keyword evidence="7 12" id="KW-0132">Cell division</keyword>
<comment type="subunit">
    <text evidence="3">Forms a membrane-associated complex with FtsE.</text>
</comment>
<proteinExistence type="inferred from homology"/>
<dbReference type="GO" id="GO:0005886">
    <property type="term" value="C:plasma membrane"/>
    <property type="evidence" value="ECO:0007669"/>
    <property type="project" value="UniProtKB-SubCell"/>
</dbReference>
<feature type="domain" description="FtsX extracellular" evidence="15">
    <location>
        <begin position="67"/>
        <end position="160"/>
    </location>
</feature>
<dbReference type="InterPro" id="IPR004513">
    <property type="entry name" value="FtsX"/>
</dbReference>
<comment type="subcellular location">
    <subcellularLocation>
        <location evidence="1">Cell inner membrane</location>
        <topology evidence="1">Multi-pass membrane protein</topology>
    </subcellularLocation>
    <subcellularLocation>
        <location evidence="12">Cell membrane</location>
    </subcellularLocation>
</comment>
<dbReference type="NCBIfam" id="NF038347">
    <property type="entry name" value="FtsX_Gpos"/>
    <property type="match status" value="1"/>
</dbReference>
<dbReference type="EMBL" id="FRAR01000023">
    <property type="protein sequence ID" value="SHK76983.1"/>
    <property type="molecule type" value="Genomic_DNA"/>
</dbReference>
<evidence type="ECO:0000256" key="2">
    <source>
        <dbReference type="ARBA" id="ARBA00007379"/>
    </source>
</evidence>
<protein>
    <recommendedName>
        <fullName evidence="4 12">Cell division protein FtsX</fullName>
    </recommendedName>
</protein>
<dbReference type="Gene3D" id="3.30.70.3040">
    <property type="match status" value="1"/>
</dbReference>
<keyword evidence="10 12" id="KW-0472">Membrane</keyword>
<evidence type="ECO:0000256" key="13">
    <source>
        <dbReference type="SAM" id="Phobius"/>
    </source>
</evidence>
<dbReference type="STRING" id="1121421.SAMN02745123_03069"/>
<keyword evidence="5 12" id="KW-1003">Cell membrane</keyword>
<reference evidence="17" key="1">
    <citation type="submission" date="2016-11" db="EMBL/GenBank/DDBJ databases">
        <authorList>
            <person name="Varghese N."/>
            <person name="Submissions S."/>
        </authorList>
    </citation>
    <scope>NUCLEOTIDE SEQUENCE [LARGE SCALE GENOMIC DNA]</scope>
    <source>
        <strain evidence="17">DSM 10349</strain>
    </source>
</reference>
<dbReference type="Proteomes" id="UP000183997">
    <property type="component" value="Unassembled WGS sequence"/>
</dbReference>
<evidence type="ECO:0000256" key="5">
    <source>
        <dbReference type="ARBA" id="ARBA00022475"/>
    </source>
</evidence>
<dbReference type="InterPro" id="IPR040690">
    <property type="entry name" value="FtsX_ECD"/>
</dbReference>
<dbReference type="Pfam" id="PF02687">
    <property type="entry name" value="FtsX"/>
    <property type="match status" value="1"/>
</dbReference>
<keyword evidence="11 12" id="KW-0131">Cell cycle</keyword>
<feature type="transmembrane region" description="Helical" evidence="13">
    <location>
        <begin position="30"/>
        <end position="54"/>
    </location>
</feature>
<evidence type="ECO:0000256" key="6">
    <source>
        <dbReference type="ARBA" id="ARBA00022519"/>
    </source>
</evidence>
<sequence>MKRAGCTAVNLNSIKYFFKEAFTSLVRNSWLSVSSIGIVTVSLIILGASLLLVVNAEKLAQSVESSVEITAFLKEDVGKVERDRIKDKIKENSAVSTIEFISKEQALKDMKQSFGERSDILESLEDSNPLPDAFRIKTKTAEAVPAAARALEKINGIEQVRYGQGVVEKLLNVTKWVRLASIVTLGLLTLAAVFLIATTIRMSVFARRREIGIMKVLGATNWFVRFPFMLEGIVLGLTGGLLAILVVDLGYLSLMQKVKVSLPFIQLVNESQVILSILGSMIGLGIFIGALGSWFSLRRFLKV</sequence>
<evidence type="ECO:0000256" key="11">
    <source>
        <dbReference type="ARBA" id="ARBA00023306"/>
    </source>
</evidence>
<feature type="transmembrane region" description="Helical" evidence="13">
    <location>
        <begin position="226"/>
        <end position="252"/>
    </location>
</feature>
<dbReference type="InterPro" id="IPR058204">
    <property type="entry name" value="FtsX_firmicutes-type"/>
</dbReference>
<name>A0A1M6V678_9FIRM</name>
<evidence type="ECO:0000256" key="3">
    <source>
        <dbReference type="ARBA" id="ARBA00011160"/>
    </source>
</evidence>